<accession>A0A0M4RMK7</accession>
<keyword evidence="1" id="KW-0472">Membrane</keyword>
<proteinExistence type="predicted"/>
<feature type="transmembrane region" description="Helical" evidence="1">
    <location>
        <begin position="83"/>
        <end position="105"/>
    </location>
</feature>
<dbReference type="EMBL" id="CP012677">
    <property type="protein sequence ID" value="ALE91388.1"/>
    <property type="molecule type" value="Genomic_DNA"/>
</dbReference>
<dbReference type="PATRIC" id="fig|656366.3.peg.419"/>
<feature type="transmembrane region" description="Helical" evidence="1">
    <location>
        <begin position="111"/>
        <end position="131"/>
    </location>
</feature>
<reference evidence="3" key="1">
    <citation type="submission" date="2015-09" db="EMBL/GenBank/DDBJ databases">
        <title>Complete genome of Arthrobacter alpinus strain R3.8.</title>
        <authorList>
            <person name="See-Too W.S."/>
            <person name="Chan K.G."/>
        </authorList>
    </citation>
    <scope>NUCLEOTIDE SEQUENCE [LARGE SCALE GENOMIC DNA]</scope>
    <source>
        <strain evidence="3">R3.8</strain>
    </source>
</reference>
<evidence type="ECO:0000256" key="1">
    <source>
        <dbReference type="SAM" id="Phobius"/>
    </source>
</evidence>
<evidence type="ECO:0000313" key="2">
    <source>
        <dbReference type="EMBL" id="ALE91388.1"/>
    </source>
</evidence>
<dbReference type="KEGG" id="aaq:AOC05_01865"/>
<dbReference type="RefSeq" id="WP_062005203.1">
    <property type="nucleotide sequence ID" value="NZ_CP012677.1"/>
</dbReference>
<organism evidence="2 3">
    <name type="scientific">Arthrobacter alpinus</name>
    <dbReference type="NCBI Taxonomy" id="656366"/>
    <lineage>
        <taxon>Bacteria</taxon>
        <taxon>Bacillati</taxon>
        <taxon>Actinomycetota</taxon>
        <taxon>Actinomycetes</taxon>
        <taxon>Micrococcales</taxon>
        <taxon>Micrococcaceae</taxon>
        <taxon>Arthrobacter</taxon>
    </lineage>
</organism>
<gene>
    <name evidence="2" type="ORF">AOC05_01865</name>
</gene>
<keyword evidence="1" id="KW-0812">Transmembrane</keyword>
<feature type="transmembrane region" description="Helical" evidence="1">
    <location>
        <begin position="12"/>
        <end position="32"/>
    </location>
</feature>
<feature type="transmembrane region" description="Helical" evidence="1">
    <location>
        <begin position="44"/>
        <end position="71"/>
    </location>
</feature>
<protein>
    <submittedName>
        <fullName evidence="2">Uncharacterized protein</fullName>
    </submittedName>
</protein>
<dbReference type="Proteomes" id="UP000062833">
    <property type="component" value="Chromosome"/>
</dbReference>
<keyword evidence="3" id="KW-1185">Reference proteome</keyword>
<sequence length="141" mass="14739">MTGFRMRYGVPAFLLGWLVTFLTFCLVVAIVLDISSLAGGMGGSIGIVVFGYAVLFGVVPAVVVGMPLAALTAWPLQRIRNQWWHVAVHAVAIGTVAAVIALVGFRIGGLAALSLVFALFAFGAAAGRASVIKVVARRNVR</sequence>
<dbReference type="OrthoDB" id="4952863at2"/>
<name>A0A0M4RMK7_9MICC</name>
<dbReference type="AlphaFoldDB" id="A0A0M4RMK7"/>
<evidence type="ECO:0000313" key="3">
    <source>
        <dbReference type="Proteomes" id="UP000062833"/>
    </source>
</evidence>
<keyword evidence="1" id="KW-1133">Transmembrane helix</keyword>